<sequence>MPISTLAHPLSPRPASHPAVSVTFLVDQRKICGIIVIIISHDVDARAPLQRCKKDGRDAIANPRRDSINHSTAFSFVLGC</sequence>
<proteinExistence type="predicted"/>
<reference evidence="1 2" key="1">
    <citation type="journal article" date="2016" name="Sci. Rep.">
        <title>The Dendrobium catenatum Lindl. genome sequence provides insights into polysaccharide synthase, floral development and adaptive evolution.</title>
        <authorList>
            <person name="Zhang G.Q."/>
            <person name="Xu Q."/>
            <person name="Bian C."/>
            <person name="Tsai W.C."/>
            <person name="Yeh C.M."/>
            <person name="Liu K.W."/>
            <person name="Yoshida K."/>
            <person name="Zhang L.S."/>
            <person name="Chang S.B."/>
            <person name="Chen F."/>
            <person name="Shi Y."/>
            <person name="Su Y.Y."/>
            <person name="Zhang Y.Q."/>
            <person name="Chen L.J."/>
            <person name="Yin Y."/>
            <person name="Lin M."/>
            <person name="Huang H."/>
            <person name="Deng H."/>
            <person name="Wang Z.W."/>
            <person name="Zhu S.L."/>
            <person name="Zhao X."/>
            <person name="Deng C."/>
            <person name="Niu S.C."/>
            <person name="Huang J."/>
            <person name="Wang M."/>
            <person name="Liu G.H."/>
            <person name="Yang H.J."/>
            <person name="Xiao X.J."/>
            <person name="Hsiao Y.Y."/>
            <person name="Wu W.L."/>
            <person name="Chen Y.Y."/>
            <person name="Mitsuda N."/>
            <person name="Ohme-Takagi M."/>
            <person name="Luo Y.B."/>
            <person name="Van de Peer Y."/>
            <person name="Liu Z.J."/>
        </authorList>
    </citation>
    <scope>NUCLEOTIDE SEQUENCE [LARGE SCALE GENOMIC DNA]</scope>
    <source>
        <tissue evidence="1">The whole plant</tissue>
    </source>
</reference>
<dbReference type="AlphaFoldDB" id="A0A2I0XDY8"/>
<reference evidence="1 2" key="2">
    <citation type="journal article" date="2017" name="Nature">
        <title>The Apostasia genome and the evolution of orchids.</title>
        <authorList>
            <person name="Zhang G.Q."/>
            <person name="Liu K.W."/>
            <person name="Li Z."/>
            <person name="Lohaus R."/>
            <person name="Hsiao Y.Y."/>
            <person name="Niu S.C."/>
            <person name="Wang J.Y."/>
            <person name="Lin Y.C."/>
            <person name="Xu Q."/>
            <person name="Chen L.J."/>
            <person name="Yoshida K."/>
            <person name="Fujiwara S."/>
            <person name="Wang Z.W."/>
            <person name="Zhang Y.Q."/>
            <person name="Mitsuda N."/>
            <person name="Wang M."/>
            <person name="Liu G.H."/>
            <person name="Pecoraro L."/>
            <person name="Huang H.X."/>
            <person name="Xiao X.J."/>
            <person name="Lin M."/>
            <person name="Wu X.Y."/>
            <person name="Wu W.L."/>
            <person name="Chen Y.Y."/>
            <person name="Chang S.B."/>
            <person name="Sakamoto S."/>
            <person name="Ohme-Takagi M."/>
            <person name="Yagi M."/>
            <person name="Zeng S.J."/>
            <person name="Shen C.Y."/>
            <person name="Yeh C.M."/>
            <person name="Luo Y.B."/>
            <person name="Tsai W.C."/>
            <person name="Van de Peer Y."/>
            <person name="Liu Z.J."/>
        </authorList>
    </citation>
    <scope>NUCLEOTIDE SEQUENCE [LARGE SCALE GENOMIC DNA]</scope>
    <source>
        <tissue evidence="1">The whole plant</tissue>
    </source>
</reference>
<accession>A0A2I0XDY8</accession>
<dbReference type="Proteomes" id="UP000233837">
    <property type="component" value="Unassembled WGS sequence"/>
</dbReference>
<organism evidence="1 2">
    <name type="scientific">Dendrobium catenatum</name>
    <dbReference type="NCBI Taxonomy" id="906689"/>
    <lineage>
        <taxon>Eukaryota</taxon>
        <taxon>Viridiplantae</taxon>
        <taxon>Streptophyta</taxon>
        <taxon>Embryophyta</taxon>
        <taxon>Tracheophyta</taxon>
        <taxon>Spermatophyta</taxon>
        <taxon>Magnoliopsida</taxon>
        <taxon>Liliopsida</taxon>
        <taxon>Asparagales</taxon>
        <taxon>Orchidaceae</taxon>
        <taxon>Epidendroideae</taxon>
        <taxon>Malaxideae</taxon>
        <taxon>Dendrobiinae</taxon>
        <taxon>Dendrobium</taxon>
    </lineage>
</organism>
<name>A0A2I0XDY8_9ASPA</name>
<evidence type="ECO:0000313" key="2">
    <source>
        <dbReference type="Proteomes" id="UP000233837"/>
    </source>
</evidence>
<dbReference type="EMBL" id="KZ501954">
    <property type="protein sequence ID" value="PKU86113.1"/>
    <property type="molecule type" value="Genomic_DNA"/>
</dbReference>
<keyword evidence="2" id="KW-1185">Reference proteome</keyword>
<gene>
    <name evidence="1" type="ORF">MA16_Dca001944</name>
</gene>
<protein>
    <submittedName>
        <fullName evidence="1">Uncharacterized protein</fullName>
    </submittedName>
</protein>
<evidence type="ECO:0000313" key="1">
    <source>
        <dbReference type="EMBL" id="PKU86113.1"/>
    </source>
</evidence>